<keyword evidence="1" id="KW-0812">Transmembrane</keyword>
<organism evidence="2 3">
    <name type="scientific">Geothrix rubra</name>
    <dbReference type="NCBI Taxonomy" id="2927977"/>
    <lineage>
        <taxon>Bacteria</taxon>
        <taxon>Pseudomonadati</taxon>
        <taxon>Acidobacteriota</taxon>
        <taxon>Holophagae</taxon>
        <taxon>Holophagales</taxon>
        <taxon>Holophagaceae</taxon>
        <taxon>Geothrix</taxon>
    </lineage>
</organism>
<comment type="caution">
    <text evidence="2">The sequence shown here is derived from an EMBL/GenBank/DDBJ whole genome shotgun (WGS) entry which is preliminary data.</text>
</comment>
<dbReference type="Proteomes" id="UP001165089">
    <property type="component" value="Unassembled WGS sequence"/>
</dbReference>
<keyword evidence="1" id="KW-1133">Transmembrane helix</keyword>
<accession>A0ABQ5Q5K9</accession>
<feature type="transmembrane region" description="Helical" evidence="1">
    <location>
        <begin position="87"/>
        <end position="106"/>
    </location>
</feature>
<evidence type="ECO:0008006" key="4">
    <source>
        <dbReference type="Google" id="ProtNLM"/>
    </source>
</evidence>
<sequence length="169" mass="18327">MSHDILPISERCTRTLAAVEADPLEPGADAELHMKTCTACAEARVIYLAQEDTPDVLVPAGYFDRLPGRVVGKLPVRPSLAHHARGLFWAAAAALLMAVGAGAFWAGRANRTPLVEATMPKPPDTVEVMVPEAPFHDRDEEAAQLQSLSPEEMKALLERLDRQPAATKR</sequence>
<gene>
    <name evidence="2" type="ORF">GETHPA_15770</name>
</gene>
<evidence type="ECO:0000313" key="3">
    <source>
        <dbReference type="Proteomes" id="UP001165089"/>
    </source>
</evidence>
<evidence type="ECO:0000256" key="1">
    <source>
        <dbReference type="SAM" id="Phobius"/>
    </source>
</evidence>
<name>A0ABQ5Q5K9_9BACT</name>
<dbReference type="RefSeq" id="WP_285724377.1">
    <property type="nucleotide sequence ID" value="NZ_BSDD01000003.1"/>
</dbReference>
<keyword evidence="3" id="KW-1185">Reference proteome</keyword>
<dbReference type="EMBL" id="BSDD01000003">
    <property type="protein sequence ID" value="GLH70044.1"/>
    <property type="molecule type" value="Genomic_DNA"/>
</dbReference>
<keyword evidence="1" id="KW-0472">Membrane</keyword>
<protein>
    <recommendedName>
        <fullName evidence="4">Zf-HC2 domain-containing protein</fullName>
    </recommendedName>
</protein>
<evidence type="ECO:0000313" key="2">
    <source>
        <dbReference type="EMBL" id="GLH70044.1"/>
    </source>
</evidence>
<reference evidence="2 3" key="1">
    <citation type="journal article" date="2023" name="Antonie Van Leeuwenhoek">
        <title>Mesoterricola silvestris gen. nov., sp. nov., Mesoterricola sediminis sp. nov., Geothrix oryzae sp. nov., Geothrix edaphica sp. nov., Geothrix rubra sp. nov., and Geothrix limicola sp. nov., six novel members of Acidobacteriota isolated from soils.</title>
        <authorList>
            <person name="Itoh H."/>
            <person name="Sugisawa Y."/>
            <person name="Mise K."/>
            <person name="Xu Z."/>
            <person name="Kuniyasu M."/>
            <person name="Ushijima N."/>
            <person name="Kawano K."/>
            <person name="Kobayashi E."/>
            <person name="Shiratori Y."/>
            <person name="Masuda Y."/>
            <person name="Senoo K."/>
        </authorList>
    </citation>
    <scope>NUCLEOTIDE SEQUENCE [LARGE SCALE GENOMIC DNA]</scope>
    <source>
        <strain evidence="2 3">Red803</strain>
    </source>
</reference>
<proteinExistence type="predicted"/>